<dbReference type="Proteomes" id="UP000221918">
    <property type="component" value="Unassembled WGS sequence"/>
</dbReference>
<accession>A0ABD6SYR5</accession>
<sequence length="73" mass="8900">MKRNILEYQYRLNTLKSCVWIFGILLIINWYNLCANLILRHNFLWEKALLVIIFTIVFINTLHQIKTKNYKIT</sequence>
<name>A0ABD6SYR5_9BACI</name>
<organism evidence="2 3">
    <name type="scientific">Bacillus pseudomycoides</name>
    <dbReference type="NCBI Taxonomy" id="64104"/>
    <lineage>
        <taxon>Bacteria</taxon>
        <taxon>Bacillati</taxon>
        <taxon>Bacillota</taxon>
        <taxon>Bacilli</taxon>
        <taxon>Bacillales</taxon>
        <taxon>Bacillaceae</taxon>
        <taxon>Bacillus</taxon>
        <taxon>Bacillus cereus group</taxon>
    </lineage>
</organism>
<gene>
    <name evidence="2" type="ORF">COF81_28750</name>
</gene>
<evidence type="ECO:0000313" key="3">
    <source>
        <dbReference type="Proteomes" id="UP000221918"/>
    </source>
</evidence>
<dbReference type="EMBL" id="NUTL01000197">
    <property type="protein sequence ID" value="PHE85943.1"/>
    <property type="molecule type" value="Genomic_DNA"/>
</dbReference>
<dbReference type="KEGG" id="bmyc:DJ92_488"/>
<evidence type="ECO:0000256" key="1">
    <source>
        <dbReference type="SAM" id="Phobius"/>
    </source>
</evidence>
<feature type="transmembrane region" description="Helical" evidence="1">
    <location>
        <begin position="43"/>
        <end position="62"/>
    </location>
</feature>
<reference evidence="2 3" key="1">
    <citation type="submission" date="2017-09" db="EMBL/GenBank/DDBJ databases">
        <title>Large-scale bioinformatics analysis of Bacillus genomes uncovers conserved roles of natural products in bacterial physiology.</title>
        <authorList>
            <consortium name="Agbiome Team Llc"/>
            <person name="Bleich R.M."/>
            <person name="Grubbs K.J."/>
            <person name="Santa Maria K.C."/>
            <person name="Allen S.E."/>
            <person name="Farag S."/>
            <person name="Shank E.A."/>
            <person name="Bowers A."/>
        </authorList>
    </citation>
    <scope>NUCLEOTIDE SEQUENCE [LARGE SCALE GENOMIC DNA]</scope>
    <source>
        <strain evidence="2 3">AFS037265</strain>
    </source>
</reference>
<comment type="caution">
    <text evidence="2">The sequence shown here is derived from an EMBL/GenBank/DDBJ whole genome shotgun (WGS) entry which is preliminary data.</text>
</comment>
<protein>
    <submittedName>
        <fullName evidence="2">Uncharacterized protein</fullName>
    </submittedName>
</protein>
<keyword evidence="1" id="KW-1133">Transmembrane helix</keyword>
<dbReference type="AlphaFoldDB" id="A0ABD6SYR5"/>
<proteinExistence type="predicted"/>
<keyword evidence="1" id="KW-0812">Transmembrane</keyword>
<feature type="transmembrane region" description="Helical" evidence="1">
    <location>
        <begin position="12"/>
        <end position="31"/>
    </location>
</feature>
<keyword evidence="1" id="KW-0472">Membrane</keyword>
<evidence type="ECO:0000313" key="2">
    <source>
        <dbReference type="EMBL" id="PHE85943.1"/>
    </source>
</evidence>